<gene>
    <name evidence="1" type="ORF">HED64_10100</name>
</gene>
<dbReference type="EMBL" id="JAAWVT010000004">
    <property type="protein sequence ID" value="NKG21054.1"/>
    <property type="molecule type" value="Genomic_DNA"/>
</dbReference>
<name>A0ABX1G515_9MICC</name>
<proteinExistence type="predicted"/>
<evidence type="ECO:0000313" key="1">
    <source>
        <dbReference type="EMBL" id="NKG21054.1"/>
    </source>
</evidence>
<reference evidence="1 2" key="1">
    <citation type="submission" date="2020-04" db="EMBL/GenBank/DDBJ databases">
        <title>Paeniglutamicibacter sp. ANT13_2, a novel actinomycete isolated from sediment in Antarctica.</title>
        <authorList>
            <person name="Sakdapetsiri C."/>
            <person name="Pinyakong O."/>
        </authorList>
    </citation>
    <scope>NUCLEOTIDE SEQUENCE [LARGE SCALE GENOMIC DNA]</scope>
    <source>
        <strain evidence="1 2">ANT13_2</strain>
    </source>
</reference>
<sequence>MTDNPRLSLLSAVVTFEADGTTFPELHARVEAEVGPTDPYLLGQLWALTVQLSECADESDSWVAFLNSEIDTTLGDMLTKDNHYV</sequence>
<protein>
    <submittedName>
        <fullName evidence="1">Uncharacterized protein</fullName>
    </submittedName>
</protein>
<evidence type="ECO:0000313" key="2">
    <source>
        <dbReference type="Proteomes" id="UP000746595"/>
    </source>
</evidence>
<keyword evidence="2" id="KW-1185">Reference proteome</keyword>
<organism evidence="1 2">
    <name type="scientific">Paeniglutamicibacter terrestris</name>
    <dbReference type="NCBI Taxonomy" id="2723403"/>
    <lineage>
        <taxon>Bacteria</taxon>
        <taxon>Bacillati</taxon>
        <taxon>Actinomycetota</taxon>
        <taxon>Actinomycetes</taxon>
        <taxon>Micrococcales</taxon>
        <taxon>Micrococcaceae</taxon>
        <taxon>Paeniglutamicibacter</taxon>
    </lineage>
</organism>
<dbReference type="RefSeq" id="WP_168151879.1">
    <property type="nucleotide sequence ID" value="NZ_JAAWVT010000004.1"/>
</dbReference>
<accession>A0ABX1G515</accession>
<comment type="caution">
    <text evidence="1">The sequence shown here is derived from an EMBL/GenBank/DDBJ whole genome shotgun (WGS) entry which is preliminary data.</text>
</comment>
<dbReference type="Proteomes" id="UP000746595">
    <property type="component" value="Unassembled WGS sequence"/>
</dbReference>